<keyword evidence="1" id="KW-0472">Membrane</keyword>
<sequence>MMRRVTGPGGGTRDGRLADLLDGLVDRSRSLRRHGGRVAATIGAVVTPLGWSLALAVALAFLAGYAFGWAELVAIGWTGAVLLLAAGGYLIGRDAYRVTLVMPVTRVVAGERAPGLVGVTNSGRRHLSGVSIEVPVGEGLATFVMPGLTRGAAFEDVFLVPTTRRGIIAVGPVRTVRSDPIGLVRKERVWAEPLDLFVHPRTLSIPSMSTGFIRDLEGHPTRNLTTDDVSFHALREYVAGDERRSIHWKSTAKTGTFMVRQFEESRRSHLMVALSLFEGDFASDDEFEMAVSVAGSLGIRAIRDGRTVSVVVSGRAQAGSQAGRRSRAPRRMPAARPLSTISRARLLDGLSGVERADTALPLPGLATVAAESVAGISVAFLICGTPTTLAQLRAASTQFPSGVEVVAVVCDPEAPPTLRRVAELSVLTIGFLEDLQKSLARSAAA</sequence>
<comment type="caution">
    <text evidence="3">The sequence shown here is derived from an EMBL/GenBank/DDBJ whole genome shotgun (WGS) entry which is preliminary data.</text>
</comment>
<dbReference type="OrthoDB" id="9812729at2"/>
<accession>A0A3A5MNP1</accession>
<dbReference type="Pfam" id="PF01882">
    <property type="entry name" value="DUF58"/>
    <property type="match status" value="1"/>
</dbReference>
<feature type="transmembrane region" description="Helical" evidence="1">
    <location>
        <begin position="38"/>
        <end position="66"/>
    </location>
</feature>
<gene>
    <name evidence="3" type="ORF">D6T64_03335</name>
</gene>
<dbReference type="PANTHER" id="PTHR34351">
    <property type="entry name" value="SLR1927 PROTEIN-RELATED"/>
    <property type="match status" value="1"/>
</dbReference>
<dbReference type="EMBL" id="QZVS01000057">
    <property type="protein sequence ID" value="RJT90691.1"/>
    <property type="molecule type" value="Genomic_DNA"/>
</dbReference>
<reference evidence="3 4" key="1">
    <citation type="submission" date="2018-09" db="EMBL/GenBank/DDBJ databases">
        <title>Novel species of Cryobacterium.</title>
        <authorList>
            <person name="Liu Q."/>
            <person name="Xin Y.-H."/>
        </authorList>
    </citation>
    <scope>NUCLEOTIDE SEQUENCE [LARGE SCALE GENOMIC DNA]</scope>
    <source>
        <strain evidence="3 4">Hh39</strain>
    </source>
</reference>
<feature type="domain" description="DUF58" evidence="2">
    <location>
        <begin position="234"/>
        <end position="316"/>
    </location>
</feature>
<protein>
    <submittedName>
        <fullName evidence="3">DUF58 domain-containing protein</fullName>
    </submittedName>
</protein>
<evidence type="ECO:0000259" key="2">
    <source>
        <dbReference type="Pfam" id="PF01882"/>
    </source>
</evidence>
<dbReference type="AlphaFoldDB" id="A0A3A5MNP1"/>
<keyword evidence="1" id="KW-0812">Transmembrane</keyword>
<evidence type="ECO:0000313" key="4">
    <source>
        <dbReference type="Proteomes" id="UP000272015"/>
    </source>
</evidence>
<dbReference type="Proteomes" id="UP000272015">
    <property type="component" value="Unassembled WGS sequence"/>
</dbReference>
<evidence type="ECO:0000256" key="1">
    <source>
        <dbReference type="SAM" id="Phobius"/>
    </source>
</evidence>
<feature type="transmembrane region" description="Helical" evidence="1">
    <location>
        <begin position="72"/>
        <end position="92"/>
    </location>
</feature>
<name>A0A3A5MNP1_9MICO</name>
<keyword evidence="4" id="KW-1185">Reference proteome</keyword>
<keyword evidence="1" id="KW-1133">Transmembrane helix</keyword>
<dbReference type="InterPro" id="IPR002881">
    <property type="entry name" value="DUF58"/>
</dbReference>
<evidence type="ECO:0000313" key="3">
    <source>
        <dbReference type="EMBL" id="RJT90691.1"/>
    </source>
</evidence>
<organism evidence="3 4">
    <name type="scientific">Cryobacterium melibiosiphilum</name>
    <dbReference type="NCBI Taxonomy" id="995039"/>
    <lineage>
        <taxon>Bacteria</taxon>
        <taxon>Bacillati</taxon>
        <taxon>Actinomycetota</taxon>
        <taxon>Actinomycetes</taxon>
        <taxon>Micrococcales</taxon>
        <taxon>Microbacteriaceae</taxon>
        <taxon>Cryobacterium</taxon>
    </lineage>
</organism>
<proteinExistence type="predicted"/>